<organism evidence="2 3">
    <name type="scientific">Liparis tanakae</name>
    <name type="common">Tanaka's snailfish</name>
    <dbReference type="NCBI Taxonomy" id="230148"/>
    <lineage>
        <taxon>Eukaryota</taxon>
        <taxon>Metazoa</taxon>
        <taxon>Chordata</taxon>
        <taxon>Craniata</taxon>
        <taxon>Vertebrata</taxon>
        <taxon>Euteleostomi</taxon>
        <taxon>Actinopterygii</taxon>
        <taxon>Neopterygii</taxon>
        <taxon>Teleostei</taxon>
        <taxon>Neoteleostei</taxon>
        <taxon>Acanthomorphata</taxon>
        <taxon>Eupercaria</taxon>
        <taxon>Perciformes</taxon>
        <taxon>Cottioidei</taxon>
        <taxon>Cottales</taxon>
        <taxon>Liparidae</taxon>
        <taxon>Liparis</taxon>
    </lineage>
</organism>
<name>A0A4Z2IYD1_9TELE</name>
<accession>A0A4Z2IYD1</accession>
<keyword evidence="3" id="KW-1185">Reference proteome</keyword>
<reference evidence="2 3" key="1">
    <citation type="submission" date="2019-03" db="EMBL/GenBank/DDBJ databases">
        <title>First draft genome of Liparis tanakae, snailfish: a comprehensive survey of snailfish specific genes.</title>
        <authorList>
            <person name="Kim W."/>
            <person name="Song I."/>
            <person name="Jeong J.-H."/>
            <person name="Kim D."/>
            <person name="Kim S."/>
            <person name="Ryu S."/>
            <person name="Song J.Y."/>
            <person name="Lee S.K."/>
        </authorList>
    </citation>
    <scope>NUCLEOTIDE SEQUENCE [LARGE SCALE GENOMIC DNA]</scope>
    <source>
        <tissue evidence="2">Muscle</tissue>
    </source>
</reference>
<gene>
    <name evidence="2" type="ORF">EYF80_007373</name>
</gene>
<protein>
    <submittedName>
        <fullName evidence="2">Uncharacterized protein</fullName>
    </submittedName>
</protein>
<evidence type="ECO:0000256" key="1">
    <source>
        <dbReference type="SAM" id="MobiDB-lite"/>
    </source>
</evidence>
<dbReference type="Proteomes" id="UP000314294">
    <property type="component" value="Unassembled WGS sequence"/>
</dbReference>
<feature type="region of interest" description="Disordered" evidence="1">
    <location>
        <begin position="15"/>
        <end position="62"/>
    </location>
</feature>
<dbReference type="AlphaFoldDB" id="A0A4Z2IYD1"/>
<dbReference type="EMBL" id="SRLO01000040">
    <property type="protein sequence ID" value="TNN82253.1"/>
    <property type="molecule type" value="Genomic_DNA"/>
</dbReference>
<feature type="region of interest" description="Disordered" evidence="1">
    <location>
        <begin position="283"/>
        <end position="306"/>
    </location>
</feature>
<evidence type="ECO:0000313" key="3">
    <source>
        <dbReference type="Proteomes" id="UP000314294"/>
    </source>
</evidence>
<sequence length="306" mass="32489">MCALGRVPVSLKPKNRAQCDPRTGRAGRPILTGWANSPPSSSRSPHPSSLLRVAPSGGSRPRPFTSAVPHMPWAGLCSLWAGLCSLWAGLCTLWAGLCTMWAGLCLFSSGSALGSLLWTLLDAAGLPPPRRLLLAEEGGRISTGVKKRRSRARWELRARRRGCRFRRLATARGGGLARRLLHRVQSQVEGQPVPAPVGLGASLLRRVGGTLSLLRLLGRVAGHAVGTSVNVASVVRGVIWGRLALDEEVAARRRVAQSVLEELQLTQEVEVQAQAVHDVGHGHGRGAGDAGCTVDQHRGPGGHGRI</sequence>
<evidence type="ECO:0000313" key="2">
    <source>
        <dbReference type="EMBL" id="TNN82253.1"/>
    </source>
</evidence>
<proteinExistence type="predicted"/>
<feature type="compositionally biased region" description="Low complexity" evidence="1">
    <location>
        <begin position="37"/>
        <end position="49"/>
    </location>
</feature>
<comment type="caution">
    <text evidence="2">The sequence shown here is derived from an EMBL/GenBank/DDBJ whole genome shotgun (WGS) entry which is preliminary data.</text>
</comment>